<dbReference type="Proteomes" id="UP000829401">
    <property type="component" value="Chromosome"/>
</dbReference>
<dbReference type="OrthoDB" id="154713at2"/>
<dbReference type="InterPro" id="IPR041522">
    <property type="entry name" value="CdaR_GGDEF"/>
</dbReference>
<name>T0BZ83_ALIAG</name>
<dbReference type="InterPro" id="IPR029016">
    <property type="entry name" value="GAF-like_dom_sf"/>
</dbReference>
<dbReference type="Gene3D" id="3.30.1380.20">
    <property type="entry name" value="Trafficking protein particle complex subunit 3"/>
    <property type="match status" value="1"/>
</dbReference>
<dbReference type="STRING" id="1356854.N007_08060"/>
<dbReference type="RefSeq" id="WP_021296676.1">
    <property type="nucleotide sequence ID" value="NZ_AURB01000133.1"/>
</dbReference>
<dbReference type="InterPro" id="IPR010523">
    <property type="entry name" value="XylR_N"/>
</dbReference>
<evidence type="ECO:0000313" key="2">
    <source>
        <dbReference type="EMBL" id="UNO50005.1"/>
    </source>
</evidence>
<dbReference type="EMBL" id="CP080467">
    <property type="protein sequence ID" value="UNO50005.1"/>
    <property type="molecule type" value="Genomic_DNA"/>
</dbReference>
<dbReference type="Gene3D" id="3.30.450.40">
    <property type="match status" value="1"/>
</dbReference>
<dbReference type="InterPro" id="IPR042070">
    <property type="entry name" value="PucR_C-HTH_sf"/>
</dbReference>
<sequence>MQITELLSVDPKTKKIHLNDKRIVLMETDALGELRKDLISALGVDRAKGFLLRYGWNCGMNYARIFKSFMPANSDTDWLYAGSEIHAITGDVSVDIEKLHFDPETKAYYAEGYWHDSYEAEQHLKHYGLQHDPVCFTLVGYAGGYVSEHLGQTVIFREIECVGKGDPHCHWIAKPAEDWGEAIQDELPYYEEENLAQELDRAYIRIERQNERFQKVLLVDEQLSSALLHRKGLPSIIRVLGKQLDCTVVIEDKDFHLFESYGPYKEHDFAHFLRNPQEQAGTLLNRLTKQKRTIELSVPEAFGWPHQRLLSPIVVDNEIWGYLSLLKPSGAYSEMDIMCLERAATICAIQLLNERISLETEQRIKGEFLDAILTGDGRMDHLSRQMNVLGYPLNRSHYVLVFQFAPLASSAYARANRDMDEIKRELSSIISGQFKQSESTPLISSKLDQIVALIPTQMQNMEHLDPQHMAEFIVETFSRKYQDVHITVGISSKCEGIEDYRRGYEEAKKAIQLSDFHHSTSNVVSFSDLGFIPHIASGDNFDDMVQFSYNLLNKLIHYDRQNRSELIKTMHSYLECQGNVLKTSRMMNMSPGSIKYRLKRIEEISNIDLTRSSAFFDARLALKILQYAGKVEL</sequence>
<dbReference type="Gene3D" id="1.10.10.2840">
    <property type="entry name" value="PucR C-terminal helix-turn-helix domain"/>
    <property type="match status" value="1"/>
</dbReference>
<dbReference type="InterPro" id="IPR004096">
    <property type="entry name" value="V4R"/>
</dbReference>
<keyword evidence="3" id="KW-1185">Reference proteome</keyword>
<dbReference type="PANTHER" id="PTHR33744">
    <property type="entry name" value="CARBOHYDRATE DIACID REGULATOR"/>
    <property type="match status" value="1"/>
</dbReference>
<dbReference type="PANTHER" id="PTHR33744:SF1">
    <property type="entry name" value="DNA-BINDING TRANSCRIPTIONAL ACTIVATOR ADER"/>
    <property type="match status" value="1"/>
</dbReference>
<dbReference type="eggNOG" id="COG1719">
    <property type="taxonomic scope" value="Bacteria"/>
</dbReference>
<dbReference type="KEGG" id="aaco:K1I37_05800"/>
<dbReference type="InterPro" id="IPR024096">
    <property type="entry name" value="NO_sig/Golgi_transp_ligand-bd"/>
</dbReference>
<organism evidence="2 3">
    <name type="scientific">Alicyclobacillus acidoterrestris (strain ATCC 49025 / DSM 3922 / CIP 106132 / NCIMB 13137 / GD3B)</name>
    <dbReference type="NCBI Taxonomy" id="1356854"/>
    <lineage>
        <taxon>Bacteria</taxon>
        <taxon>Bacillati</taxon>
        <taxon>Bacillota</taxon>
        <taxon>Bacilli</taxon>
        <taxon>Bacillales</taxon>
        <taxon>Alicyclobacillaceae</taxon>
        <taxon>Alicyclobacillus</taxon>
    </lineage>
</organism>
<dbReference type="Pfam" id="PF06505">
    <property type="entry name" value="XylR_N"/>
    <property type="match status" value="1"/>
</dbReference>
<gene>
    <name evidence="2" type="ORF">K1I37_05800</name>
</gene>
<accession>A0A9E7CSQ3</accession>
<dbReference type="SUPFAM" id="SSF111126">
    <property type="entry name" value="Ligand-binding domain in the NO signalling and Golgi transport"/>
    <property type="match status" value="1"/>
</dbReference>
<dbReference type="AlphaFoldDB" id="T0BZ83"/>
<dbReference type="InterPro" id="IPR051448">
    <property type="entry name" value="CdaR-like_regulators"/>
</dbReference>
<evidence type="ECO:0000256" key="1">
    <source>
        <dbReference type="ARBA" id="ARBA00006754"/>
    </source>
</evidence>
<protein>
    <submittedName>
        <fullName evidence="2">XylR N-terminal domain-containing protein</fullName>
    </submittedName>
</protein>
<proteinExistence type="inferred from homology"/>
<dbReference type="SMART" id="SM00989">
    <property type="entry name" value="V4R"/>
    <property type="match status" value="1"/>
</dbReference>
<accession>T0BZ83</accession>
<dbReference type="InterPro" id="IPR025736">
    <property type="entry name" value="PucR_C-HTH_dom"/>
</dbReference>
<dbReference type="Pfam" id="PF02830">
    <property type="entry name" value="V4R"/>
    <property type="match status" value="1"/>
</dbReference>
<comment type="similarity">
    <text evidence="1">Belongs to the CdaR family.</text>
</comment>
<dbReference type="eggNOG" id="COG2508">
    <property type="taxonomic scope" value="Bacteria"/>
</dbReference>
<reference evidence="3" key="1">
    <citation type="journal article" date="2022" name="G3 (Bethesda)">
        <title>Unveiling the complete genome sequence of Alicyclobacillus acidoterrestris DSM 3922T, a taint-producing strain.</title>
        <authorList>
            <person name="Leonardo I.C."/>
            <person name="Barreto Crespo M.T."/>
            <person name="Gaspar F.B."/>
        </authorList>
    </citation>
    <scope>NUCLEOTIDE SEQUENCE [LARGE SCALE GENOMIC DNA]</scope>
    <source>
        <strain evidence="3">DSM 3922</strain>
    </source>
</reference>
<dbReference type="Pfam" id="PF17853">
    <property type="entry name" value="GGDEF_2"/>
    <property type="match status" value="1"/>
</dbReference>
<evidence type="ECO:0000313" key="3">
    <source>
        <dbReference type="Proteomes" id="UP000829401"/>
    </source>
</evidence>
<dbReference type="Pfam" id="PF13556">
    <property type="entry name" value="HTH_30"/>
    <property type="match status" value="1"/>
</dbReference>